<dbReference type="EMBL" id="JABFTP020000103">
    <property type="protein sequence ID" value="KAL3277227.1"/>
    <property type="molecule type" value="Genomic_DNA"/>
</dbReference>
<name>A0ABD2NFU5_9CUCU</name>
<evidence type="ECO:0000256" key="1">
    <source>
        <dbReference type="SAM" id="MobiDB-lite"/>
    </source>
</evidence>
<accession>A0ABD2NFU5</accession>
<feature type="region of interest" description="Disordered" evidence="1">
    <location>
        <begin position="81"/>
        <end position="108"/>
    </location>
</feature>
<feature type="region of interest" description="Disordered" evidence="1">
    <location>
        <begin position="43"/>
        <end position="65"/>
    </location>
</feature>
<comment type="caution">
    <text evidence="2">The sequence shown here is derived from an EMBL/GenBank/DDBJ whole genome shotgun (WGS) entry which is preliminary data.</text>
</comment>
<dbReference type="AlphaFoldDB" id="A0ABD2NFU5"/>
<protein>
    <submittedName>
        <fullName evidence="2">Uncharacterized protein</fullName>
    </submittedName>
</protein>
<evidence type="ECO:0000313" key="3">
    <source>
        <dbReference type="Proteomes" id="UP001516400"/>
    </source>
</evidence>
<dbReference type="Proteomes" id="UP001516400">
    <property type="component" value="Unassembled WGS sequence"/>
</dbReference>
<sequence>MNTRIQSIYENPNTTSPHVNTYWGEIRDTIKSVTEEIVGIGIFGSGRPTIGDEEKGRAEGNHEEGDQLELPTLQEVREAIKNLPNNISPGSDSLPSEVFNSEEEELIQ</sequence>
<proteinExistence type="predicted"/>
<gene>
    <name evidence="2" type="ORF">HHI36_012577</name>
</gene>
<keyword evidence="3" id="KW-1185">Reference proteome</keyword>
<evidence type="ECO:0000313" key="2">
    <source>
        <dbReference type="EMBL" id="KAL3277227.1"/>
    </source>
</evidence>
<feature type="compositionally biased region" description="Polar residues" evidence="1">
    <location>
        <begin position="83"/>
        <end position="94"/>
    </location>
</feature>
<organism evidence="2 3">
    <name type="scientific">Cryptolaemus montrouzieri</name>
    <dbReference type="NCBI Taxonomy" id="559131"/>
    <lineage>
        <taxon>Eukaryota</taxon>
        <taxon>Metazoa</taxon>
        <taxon>Ecdysozoa</taxon>
        <taxon>Arthropoda</taxon>
        <taxon>Hexapoda</taxon>
        <taxon>Insecta</taxon>
        <taxon>Pterygota</taxon>
        <taxon>Neoptera</taxon>
        <taxon>Endopterygota</taxon>
        <taxon>Coleoptera</taxon>
        <taxon>Polyphaga</taxon>
        <taxon>Cucujiformia</taxon>
        <taxon>Coccinelloidea</taxon>
        <taxon>Coccinellidae</taxon>
        <taxon>Scymninae</taxon>
        <taxon>Scymnini</taxon>
        <taxon>Cryptolaemus</taxon>
    </lineage>
</organism>
<reference evidence="2 3" key="1">
    <citation type="journal article" date="2021" name="BMC Biol.">
        <title>Horizontally acquired antibacterial genes associated with adaptive radiation of ladybird beetles.</title>
        <authorList>
            <person name="Li H.S."/>
            <person name="Tang X.F."/>
            <person name="Huang Y.H."/>
            <person name="Xu Z.Y."/>
            <person name="Chen M.L."/>
            <person name="Du X.Y."/>
            <person name="Qiu B.Y."/>
            <person name="Chen P.T."/>
            <person name="Zhang W."/>
            <person name="Slipinski A."/>
            <person name="Escalona H.E."/>
            <person name="Waterhouse R.M."/>
            <person name="Zwick A."/>
            <person name="Pang H."/>
        </authorList>
    </citation>
    <scope>NUCLEOTIDE SEQUENCE [LARGE SCALE GENOMIC DNA]</scope>
    <source>
        <strain evidence="2">SYSU2018</strain>
    </source>
</reference>
<feature type="compositionally biased region" description="Basic and acidic residues" evidence="1">
    <location>
        <begin position="50"/>
        <end position="65"/>
    </location>
</feature>